<evidence type="ECO:0000256" key="1">
    <source>
        <dbReference type="HAMAP-Rule" id="MF_00775"/>
    </source>
</evidence>
<dbReference type="EMBL" id="JBHPON010000001">
    <property type="protein sequence ID" value="MFC6035503.1"/>
    <property type="molecule type" value="Genomic_DNA"/>
</dbReference>
<comment type="similarity">
    <text evidence="1">Belongs to the UPF0311 family.</text>
</comment>
<dbReference type="Gene3D" id="2.40.160.20">
    <property type="match status" value="1"/>
</dbReference>
<organism evidence="2 3">
    <name type="scientific">Hyphococcus aureus</name>
    <dbReference type="NCBI Taxonomy" id="2666033"/>
    <lineage>
        <taxon>Bacteria</taxon>
        <taxon>Pseudomonadati</taxon>
        <taxon>Pseudomonadota</taxon>
        <taxon>Alphaproteobacteria</taxon>
        <taxon>Parvularculales</taxon>
        <taxon>Parvularculaceae</taxon>
        <taxon>Hyphococcus</taxon>
    </lineage>
</organism>
<dbReference type="Proteomes" id="UP001596116">
    <property type="component" value="Unassembled WGS sequence"/>
</dbReference>
<dbReference type="PANTHER" id="PTHR37315:SF1">
    <property type="entry name" value="UPF0311 PROTEIN BLR7842"/>
    <property type="match status" value="1"/>
</dbReference>
<evidence type="ECO:0000313" key="3">
    <source>
        <dbReference type="Proteomes" id="UP001596116"/>
    </source>
</evidence>
<dbReference type="PANTHER" id="PTHR37315">
    <property type="entry name" value="UPF0311 PROTEIN BLR7842"/>
    <property type="match status" value="1"/>
</dbReference>
<protein>
    <recommendedName>
        <fullName evidence="1">UPF0311 protein ACFMB1_08120</fullName>
    </recommendedName>
</protein>
<gene>
    <name evidence="2" type="ORF">ACFMB1_08120</name>
</gene>
<comment type="caution">
    <text evidence="2">The sequence shown here is derived from an EMBL/GenBank/DDBJ whole genome shotgun (WGS) entry which is preliminary data.</text>
</comment>
<reference evidence="2 3" key="1">
    <citation type="submission" date="2024-09" db="EMBL/GenBank/DDBJ databases">
        <authorList>
            <person name="Zhang Z.-H."/>
        </authorList>
    </citation>
    <scope>NUCLEOTIDE SEQUENCE [LARGE SCALE GENOMIC DNA]</scope>
    <source>
        <strain evidence="2 3">HHTR114</strain>
    </source>
</reference>
<dbReference type="RefSeq" id="WP_379879168.1">
    <property type="nucleotide sequence ID" value="NZ_JBHPON010000001.1"/>
</dbReference>
<accession>A0ABW1KTQ5</accession>
<proteinExistence type="inferred from homology"/>
<dbReference type="HAMAP" id="MF_00775">
    <property type="entry name" value="UPF0311"/>
    <property type="match status" value="1"/>
</dbReference>
<keyword evidence="3" id="KW-1185">Reference proteome</keyword>
<evidence type="ECO:0000313" key="2">
    <source>
        <dbReference type="EMBL" id="MFC6035503.1"/>
    </source>
</evidence>
<sequence>MSKGPADVTLEHAFDITVYFGADRMIFPPSPGGAAQGYTPPIGGEISGPLLNGTVVPNSGADYALVRPDGVVELNAHYLLKADDGTPIYIMNKGYLVPAKKPEASIGPQQQPQPSYFRLTPYFRVPEGPHEWLMRTCIVGGGERLSDPDRSLFRYYKVV</sequence>
<dbReference type="Pfam" id="PF11578">
    <property type="entry name" value="DUF3237"/>
    <property type="match status" value="1"/>
</dbReference>
<name>A0ABW1KTQ5_9PROT</name>
<dbReference type="InterPro" id="IPR020915">
    <property type="entry name" value="UPF0311"/>
</dbReference>